<dbReference type="SMART" id="SM00633">
    <property type="entry name" value="Glyco_10"/>
    <property type="match status" value="1"/>
</dbReference>
<gene>
    <name evidence="8" type="ORF">EV199_4591</name>
</gene>
<keyword evidence="2 6" id="KW-0119">Carbohydrate metabolism</keyword>
<evidence type="ECO:0000256" key="5">
    <source>
        <dbReference type="PROSITE-ProRule" id="PRU10061"/>
    </source>
</evidence>
<evidence type="ECO:0000256" key="4">
    <source>
        <dbReference type="ARBA" id="ARBA00023326"/>
    </source>
</evidence>
<evidence type="ECO:0000259" key="7">
    <source>
        <dbReference type="PROSITE" id="PS51760"/>
    </source>
</evidence>
<sequence>MIMKLNFKNIIRGVAATALISSMLQCSSNRVSSPSSVKGLKDYYRDYFPIGVAVSPVALKTDEGQLVLREFNSLTAENAMKMGPIHPRKDQYFWAHADSIAAFARQHKLKLRGHTLCWHNQTPGWLFTDANGQPVSKEELLQRLKDHITTVVNRYKDVIYAWDVVNEVISDKKNEYLRDSRWLQICGEDFIEAAFRYAHEADPKALLFYNDYNEIDPVKRAKIIRLVQSLQQKGVPIHGIGLQAHWAVNEPSFTQLDSTLNEFSATGLQLQITELDISVYRKEHDARRRQSSDADTSFSAEKEALQIQRYKEVFQLFRKYRRQITGITFWNISDRYSWLDNFPVRDRKDHPLLFDTRLQRKSAYEAVVNF</sequence>
<reference evidence="8 9" key="1">
    <citation type="submission" date="2019-02" db="EMBL/GenBank/DDBJ databases">
        <title>Genomic Encyclopedia of Type Strains, Phase IV (KMG-IV): sequencing the most valuable type-strain genomes for metagenomic binning, comparative biology and taxonomic classification.</title>
        <authorList>
            <person name="Goeker M."/>
        </authorList>
    </citation>
    <scope>NUCLEOTIDE SEQUENCE [LARGE SCALE GENOMIC DNA]</scope>
    <source>
        <strain evidence="8 9">DSM 18116</strain>
    </source>
</reference>
<dbReference type="PANTHER" id="PTHR31490">
    <property type="entry name" value="GLYCOSYL HYDROLASE"/>
    <property type="match status" value="1"/>
</dbReference>
<keyword evidence="9" id="KW-1185">Reference proteome</keyword>
<feature type="active site" description="Nucleophile" evidence="5">
    <location>
        <position position="274"/>
    </location>
</feature>
<comment type="caution">
    <text evidence="8">The sequence shown here is derived from an EMBL/GenBank/DDBJ whole genome shotgun (WGS) entry which is preliminary data.</text>
</comment>
<keyword evidence="3 6" id="KW-0326">Glycosidase</keyword>
<dbReference type="InterPro" id="IPR044846">
    <property type="entry name" value="GH10"/>
</dbReference>
<dbReference type="SUPFAM" id="SSF51445">
    <property type="entry name" value="(Trans)glycosidases"/>
    <property type="match status" value="1"/>
</dbReference>
<dbReference type="GO" id="GO:0031176">
    <property type="term" value="F:endo-1,4-beta-xylanase activity"/>
    <property type="evidence" value="ECO:0007669"/>
    <property type="project" value="UniProtKB-EC"/>
</dbReference>
<dbReference type="AlphaFoldDB" id="A0A4Q7MVL9"/>
<evidence type="ECO:0000256" key="6">
    <source>
        <dbReference type="RuleBase" id="RU361174"/>
    </source>
</evidence>
<dbReference type="PRINTS" id="PR00134">
    <property type="entry name" value="GLHYDRLASE10"/>
</dbReference>
<dbReference type="Pfam" id="PF00331">
    <property type="entry name" value="Glyco_hydro_10"/>
    <property type="match status" value="1"/>
</dbReference>
<dbReference type="InterPro" id="IPR001000">
    <property type="entry name" value="GH10_dom"/>
</dbReference>
<evidence type="ECO:0000256" key="1">
    <source>
        <dbReference type="ARBA" id="ARBA00022801"/>
    </source>
</evidence>
<evidence type="ECO:0000313" key="9">
    <source>
        <dbReference type="Proteomes" id="UP000293874"/>
    </source>
</evidence>
<evidence type="ECO:0000313" key="8">
    <source>
        <dbReference type="EMBL" id="RZS72668.1"/>
    </source>
</evidence>
<keyword evidence="1 6" id="KW-0378">Hydrolase</keyword>
<keyword evidence="4 6" id="KW-0624">Polysaccharide degradation</keyword>
<dbReference type="PROSITE" id="PS51760">
    <property type="entry name" value="GH10_2"/>
    <property type="match status" value="1"/>
</dbReference>
<accession>A0A4Q7MVL9</accession>
<comment type="catalytic activity">
    <reaction evidence="6">
        <text>Endohydrolysis of (1-&gt;4)-beta-D-xylosidic linkages in xylans.</text>
        <dbReference type="EC" id="3.2.1.8"/>
    </reaction>
</comment>
<dbReference type="InterPro" id="IPR017853">
    <property type="entry name" value="GH"/>
</dbReference>
<dbReference type="Gene3D" id="3.20.20.80">
    <property type="entry name" value="Glycosidases"/>
    <property type="match status" value="1"/>
</dbReference>
<proteinExistence type="inferred from homology"/>
<name>A0A4Q7MVL9_9BACT</name>
<comment type="similarity">
    <text evidence="6">Belongs to the glycosyl hydrolase 10 (cellulase F) family.</text>
</comment>
<feature type="domain" description="GH10" evidence="7">
    <location>
        <begin position="34"/>
        <end position="370"/>
    </location>
</feature>
<dbReference type="PANTHER" id="PTHR31490:SF90">
    <property type="entry name" value="ENDO-1,4-BETA-XYLANASE A"/>
    <property type="match status" value="1"/>
</dbReference>
<dbReference type="EMBL" id="SGXA01000002">
    <property type="protein sequence ID" value="RZS72668.1"/>
    <property type="molecule type" value="Genomic_DNA"/>
</dbReference>
<evidence type="ECO:0000256" key="3">
    <source>
        <dbReference type="ARBA" id="ARBA00023295"/>
    </source>
</evidence>
<dbReference type="EC" id="3.2.1.8" evidence="6"/>
<keyword evidence="8" id="KW-0858">Xylan degradation</keyword>
<dbReference type="GO" id="GO:0045493">
    <property type="term" value="P:xylan catabolic process"/>
    <property type="evidence" value="ECO:0007669"/>
    <property type="project" value="UniProtKB-KW"/>
</dbReference>
<organism evidence="8 9">
    <name type="scientific">Pseudobacter ginsenosidimutans</name>
    <dbReference type="NCBI Taxonomy" id="661488"/>
    <lineage>
        <taxon>Bacteria</taxon>
        <taxon>Pseudomonadati</taxon>
        <taxon>Bacteroidota</taxon>
        <taxon>Chitinophagia</taxon>
        <taxon>Chitinophagales</taxon>
        <taxon>Chitinophagaceae</taxon>
        <taxon>Pseudobacter</taxon>
    </lineage>
</organism>
<dbReference type="Proteomes" id="UP000293874">
    <property type="component" value="Unassembled WGS sequence"/>
</dbReference>
<protein>
    <recommendedName>
        <fullName evidence="6">Beta-xylanase</fullName>
        <ecNumber evidence="6">3.2.1.8</ecNumber>
    </recommendedName>
</protein>
<dbReference type="InterPro" id="IPR031158">
    <property type="entry name" value="GH10_AS"/>
</dbReference>
<dbReference type="PROSITE" id="PS00591">
    <property type="entry name" value="GH10_1"/>
    <property type="match status" value="1"/>
</dbReference>
<evidence type="ECO:0000256" key="2">
    <source>
        <dbReference type="ARBA" id="ARBA00023277"/>
    </source>
</evidence>